<keyword evidence="2" id="KW-1185">Reference proteome</keyword>
<protein>
    <submittedName>
        <fullName evidence="1">Uncharacterized protein</fullName>
    </submittedName>
</protein>
<sequence>MARGELFNVFENEEVIKNINNWFNERGSLPFIGNFRSFSLLLDKFGHIISLGALDRISGNYILCKQSELLRYVRISSNVNKFQSAISNGCLIDDAFEWVMNSKEAFCELEHIDPDFKSINFTKEEWDDATLLYNSWKVLKDLRDDLWNSLEPKQTANVYFPMVYHIFFKLLQLGKSENLYYCQVASQFLSYFDQCWGNSNLILVIVVILDPQFKMNIVEHFYEEIYGNQVDTPFKKIIDGVRNIYNKYAEGTNNSKSSSSSYHVDNSNCPSSEGFNLLEWWRVNSTTYPTLAKITRDFLSIPFYPMFDLDYSLSHEIDDIYDCCYLDDDLKQVFTCTKVWLNCPVIK</sequence>
<gene>
    <name evidence="1" type="ORF">Pint_24710</name>
</gene>
<accession>A0ACC0YF75</accession>
<name>A0ACC0YF75_9ROSI</name>
<reference evidence="2" key="1">
    <citation type="journal article" date="2023" name="G3 (Bethesda)">
        <title>Genome assembly and association tests identify interacting loci associated with vigor, precocity, and sex in interspecific pistachio rootstocks.</title>
        <authorList>
            <person name="Palmer W."/>
            <person name="Jacygrad E."/>
            <person name="Sagayaradj S."/>
            <person name="Cavanaugh K."/>
            <person name="Han R."/>
            <person name="Bertier L."/>
            <person name="Beede B."/>
            <person name="Kafkas S."/>
            <person name="Golino D."/>
            <person name="Preece J."/>
            <person name="Michelmore R."/>
        </authorList>
    </citation>
    <scope>NUCLEOTIDE SEQUENCE [LARGE SCALE GENOMIC DNA]</scope>
</reference>
<proteinExistence type="predicted"/>
<organism evidence="1 2">
    <name type="scientific">Pistacia integerrima</name>
    <dbReference type="NCBI Taxonomy" id="434235"/>
    <lineage>
        <taxon>Eukaryota</taxon>
        <taxon>Viridiplantae</taxon>
        <taxon>Streptophyta</taxon>
        <taxon>Embryophyta</taxon>
        <taxon>Tracheophyta</taxon>
        <taxon>Spermatophyta</taxon>
        <taxon>Magnoliopsida</taxon>
        <taxon>eudicotyledons</taxon>
        <taxon>Gunneridae</taxon>
        <taxon>Pentapetalae</taxon>
        <taxon>rosids</taxon>
        <taxon>malvids</taxon>
        <taxon>Sapindales</taxon>
        <taxon>Anacardiaceae</taxon>
        <taxon>Pistacia</taxon>
    </lineage>
</organism>
<comment type="caution">
    <text evidence="1">The sequence shown here is derived from an EMBL/GenBank/DDBJ whole genome shotgun (WGS) entry which is preliminary data.</text>
</comment>
<evidence type="ECO:0000313" key="1">
    <source>
        <dbReference type="EMBL" id="KAJ0035043.1"/>
    </source>
</evidence>
<evidence type="ECO:0000313" key="2">
    <source>
        <dbReference type="Proteomes" id="UP001163603"/>
    </source>
</evidence>
<dbReference type="EMBL" id="CM047742">
    <property type="protein sequence ID" value="KAJ0035043.1"/>
    <property type="molecule type" value="Genomic_DNA"/>
</dbReference>
<dbReference type="Proteomes" id="UP001163603">
    <property type="component" value="Chromosome 7"/>
</dbReference>